<dbReference type="PANTHER" id="PTHR43861:SF6">
    <property type="entry name" value="METHYLTRANSFERASE TYPE 11"/>
    <property type="match status" value="1"/>
</dbReference>
<sequence length="248" mass="28807">MEFDRPKYEDIDRLPLVLLIPKNTKKILDIGCNQGGFGLSLKNLMDIEVWGVEPDEQAATVAKERLDNVIVDFFHSGNPIPDNYFDVITFNDSLEHMPDPASALELCKKKLKTGGRIHCCVPNMRHIDNLEHLFLEKDWRYEEFGIRDKTHLRFFTLKSIVRLFENLELNVVQTMFINEKWWDSKKLLRRLLYRFFPELMSDTKHIQIVVIAEPKNSFNPYSPRGSSPLHVPRHSSSSQTGPRVGGQQ</sequence>
<proteinExistence type="predicted"/>
<evidence type="ECO:0000313" key="2">
    <source>
        <dbReference type="EMBL" id="QWY77170.1"/>
    </source>
</evidence>
<dbReference type="GO" id="GO:0032259">
    <property type="term" value="P:methylation"/>
    <property type="evidence" value="ECO:0007669"/>
    <property type="project" value="UniProtKB-KW"/>
</dbReference>
<feature type="region of interest" description="Disordered" evidence="1">
    <location>
        <begin position="219"/>
        <end position="248"/>
    </location>
</feature>
<dbReference type="Gene3D" id="3.40.50.150">
    <property type="entry name" value="Vaccinia Virus protein VP39"/>
    <property type="match status" value="1"/>
</dbReference>
<dbReference type="Proteomes" id="UP000683551">
    <property type="component" value="Chromosome"/>
</dbReference>
<dbReference type="PANTHER" id="PTHR43861">
    <property type="entry name" value="TRANS-ACONITATE 2-METHYLTRANSFERASE-RELATED"/>
    <property type="match status" value="1"/>
</dbReference>
<dbReference type="GO" id="GO:0008168">
    <property type="term" value="F:methyltransferase activity"/>
    <property type="evidence" value="ECO:0007669"/>
    <property type="project" value="UniProtKB-KW"/>
</dbReference>
<dbReference type="InterPro" id="IPR029063">
    <property type="entry name" value="SAM-dependent_MTases_sf"/>
</dbReference>
<dbReference type="RefSeq" id="WP_273144374.1">
    <property type="nucleotide sequence ID" value="NZ_CP071137.1"/>
</dbReference>
<gene>
    <name evidence="2" type="ORF">JZL65_11980</name>
</gene>
<dbReference type="SUPFAM" id="SSF53335">
    <property type="entry name" value="S-adenosyl-L-methionine-dependent methyltransferases"/>
    <property type="match status" value="1"/>
</dbReference>
<dbReference type="AlphaFoldDB" id="A0A9E6MVI8"/>
<dbReference type="CDD" id="cd02440">
    <property type="entry name" value="AdoMet_MTases"/>
    <property type="match status" value="1"/>
</dbReference>
<evidence type="ECO:0000313" key="3">
    <source>
        <dbReference type="Proteomes" id="UP000683551"/>
    </source>
</evidence>
<accession>A0A9E6MVI8</accession>
<name>A0A9E6MVI8_9PROT</name>
<organism evidence="2 3">
    <name type="scientific">Ferrovum myxofaciens</name>
    <dbReference type="NCBI Taxonomy" id="416213"/>
    <lineage>
        <taxon>Bacteria</taxon>
        <taxon>Pseudomonadati</taxon>
        <taxon>Pseudomonadota</taxon>
        <taxon>Betaproteobacteria</taxon>
        <taxon>Ferrovales</taxon>
        <taxon>Ferrovaceae</taxon>
        <taxon>Ferrovum</taxon>
    </lineage>
</organism>
<keyword evidence="2" id="KW-0489">Methyltransferase</keyword>
<keyword evidence="2" id="KW-0808">Transferase</keyword>
<dbReference type="EMBL" id="CP071137">
    <property type="protein sequence ID" value="QWY77170.1"/>
    <property type="molecule type" value="Genomic_DNA"/>
</dbReference>
<evidence type="ECO:0000256" key="1">
    <source>
        <dbReference type="SAM" id="MobiDB-lite"/>
    </source>
</evidence>
<dbReference type="Pfam" id="PF13489">
    <property type="entry name" value="Methyltransf_23"/>
    <property type="match status" value="1"/>
</dbReference>
<protein>
    <submittedName>
        <fullName evidence="2">Class I SAM-dependent methyltransferase</fullName>
    </submittedName>
</protein>
<reference evidence="2" key="1">
    <citation type="submission" date="2021-02" db="EMBL/GenBank/DDBJ databases">
        <title>Comparative genomics of Ferrovum myxofaciens strains, predominant extremophile bacteria forming large biofilm stalactites in acid mine ecosystems.</title>
        <authorList>
            <person name="Burkartova K."/>
            <person name="Ridl J."/>
            <person name="Pajer P."/>
            <person name="Falteisek L."/>
        </authorList>
    </citation>
    <scope>NUCLEOTIDE SEQUENCE</scope>
    <source>
        <strain evidence="2">MI1III</strain>
    </source>
</reference>